<keyword evidence="2" id="KW-1003">Cell membrane</keyword>
<evidence type="ECO:0000313" key="9">
    <source>
        <dbReference type="EMBL" id="AFS80949.1"/>
    </source>
</evidence>
<dbReference type="RefSeq" id="WP_014963334.1">
    <property type="nucleotide sequence ID" value="NC_018655.1"/>
</dbReference>
<feature type="domain" description="Type II secretion system protein GspF" evidence="8">
    <location>
        <begin position="149"/>
        <end position="277"/>
    </location>
</feature>
<evidence type="ECO:0000256" key="5">
    <source>
        <dbReference type="ARBA" id="ARBA00023136"/>
    </source>
</evidence>
<evidence type="ECO:0000256" key="4">
    <source>
        <dbReference type="ARBA" id="ARBA00022989"/>
    </source>
</evidence>
<dbReference type="Pfam" id="PF00482">
    <property type="entry name" value="T2SSF"/>
    <property type="match status" value="1"/>
</dbReference>
<evidence type="ECO:0000256" key="3">
    <source>
        <dbReference type="ARBA" id="ARBA00022692"/>
    </source>
</evidence>
<evidence type="ECO:0000256" key="2">
    <source>
        <dbReference type="ARBA" id="ARBA00022475"/>
    </source>
</evidence>
<dbReference type="GeneID" id="13725099"/>
<feature type="transmembrane region" description="Helical" evidence="7">
    <location>
        <begin position="106"/>
        <end position="127"/>
    </location>
</feature>
<keyword evidence="5 7" id="KW-0472">Membrane</keyword>
<organism evidence="9 10">
    <name type="scientific">Candidatus Nitrosopumilus koreensis AR1</name>
    <dbReference type="NCBI Taxonomy" id="1229908"/>
    <lineage>
        <taxon>Archaea</taxon>
        <taxon>Nitrososphaerota</taxon>
        <taxon>Nitrososphaeria</taxon>
        <taxon>Nitrosopumilales</taxon>
        <taxon>Nitrosopumilaceae</taxon>
        <taxon>Nitrosopumilus</taxon>
    </lineage>
</organism>
<feature type="transmembrane region" description="Helical" evidence="7">
    <location>
        <begin position="293"/>
        <end position="314"/>
    </location>
</feature>
<gene>
    <name evidence="9" type="ORF">NKOR_05315</name>
</gene>
<dbReference type="PANTHER" id="PTHR35402">
    <property type="entry name" value="INTEGRAL MEMBRANE PROTEIN-RELATED"/>
    <property type="match status" value="1"/>
</dbReference>
<dbReference type="HOGENOM" id="CLU_910963_0_0_2"/>
<dbReference type="InterPro" id="IPR056569">
    <property type="entry name" value="ArlJ-like"/>
</dbReference>
<evidence type="ECO:0000313" key="10">
    <source>
        <dbReference type="Proteomes" id="UP000006101"/>
    </source>
</evidence>
<dbReference type="Proteomes" id="UP000006101">
    <property type="component" value="Chromosome"/>
</dbReference>
<feature type="transmembrane region" description="Helical" evidence="7">
    <location>
        <begin position="256"/>
        <end position="281"/>
    </location>
</feature>
<keyword evidence="10" id="KW-1185">Reference proteome</keyword>
<sequence length="323" mass="36018">MQILKDSTKEKDWKYNHGTDRSKTKKIQKEESVGRIHIFSYKLLNDHVKFLHPKLKTLEKSIKQAMMPIPFEVYVSSMIFFSMIAGMCGMIMGVVALQFINIQPASIGFFLPVLTGLMLFGMTFGVLQTIPAIRVKNRAAKLVEEIPHFIGYMSTLATSGLTLEGIFKAIAKEETNEDIVKDARFIVRNIDILGMDLISAIKDLIHRTPTGPYSELLDGAIITVQSGGDLKEYFNATAKVQLEEKKMLMQKTTESLGSVAEIYTILLIVFPLLAVIMLSIMGIMSPSLAGFDLLTLMNILTFAVIPLSGVLMLVMMDTMVPKR</sequence>
<keyword evidence="4 7" id="KW-1133">Transmembrane helix</keyword>
<dbReference type="EMBL" id="CP003842">
    <property type="protein sequence ID" value="AFS80949.1"/>
    <property type="molecule type" value="Genomic_DNA"/>
</dbReference>
<evidence type="ECO:0000259" key="8">
    <source>
        <dbReference type="Pfam" id="PF00482"/>
    </source>
</evidence>
<keyword evidence="3 7" id="KW-0812">Transmembrane</keyword>
<feature type="transmembrane region" description="Helical" evidence="7">
    <location>
        <begin position="73"/>
        <end position="100"/>
    </location>
</feature>
<dbReference type="KEGG" id="nkr:NKOR_05315"/>
<dbReference type="InterPro" id="IPR018076">
    <property type="entry name" value="T2SS_GspF_dom"/>
</dbReference>
<proteinExistence type="predicted"/>
<feature type="region of interest" description="Disordered" evidence="6">
    <location>
        <begin position="1"/>
        <end position="26"/>
    </location>
</feature>
<dbReference type="GO" id="GO:0005886">
    <property type="term" value="C:plasma membrane"/>
    <property type="evidence" value="ECO:0007669"/>
    <property type="project" value="UniProtKB-SubCell"/>
</dbReference>
<dbReference type="AlphaFoldDB" id="K0B670"/>
<dbReference type="PATRIC" id="fig|1229908.8.peg.1160"/>
<accession>K0B670</accession>
<protein>
    <submittedName>
        <fullName evidence="9">Putative type II secretion system protein F</fullName>
    </submittedName>
</protein>
<name>K0B670_9ARCH</name>
<reference evidence="9 10" key="1">
    <citation type="journal article" date="2012" name="J. Bacteriol.">
        <title>Draft Genome Sequence of an Ammonia-Oxidizing Archaeon, "Candidatus Nitrosopumilus koreensis" AR1, from Marine Sediment.</title>
        <authorList>
            <person name="Park S.J."/>
            <person name="Kim J.G."/>
            <person name="Jung M.Y."/>
            <person name="Kim S.J."/>
            <person name="Cha I.T."/>
            <person name="Kwon K."/>
            <person name="Lee J.H."/>
            <person name="Rhee S.K."/>
        </authorList>
    </citation>
    <scope>NUCLEOTIDE SEQUENCE [LARGE SCALE GENOMIC DNA]</scope>
    <source>
        <strain evidence="9 10">AR1</strain>
    </source>
</reference>
<evidence type="ECO:0000256" key="1">
    <source>
        <dbReference type="ARBA" id="ARBA00004651"/>
    </source>
</evidence>
<evidence type="ECO:0000256" key="6">
    <source>
        <dbReference type="SAM" id="MobiDB-lite"/>
    </source>
</evidence>
<dbReference type="STRING" id="1229908.NKOR_05315"/>
<comment type="subcellular location">
    <subcellularLocation>
        <location evidence="1">Cell membrane</location>
        <topology evidence="1">Multi-pass membrane protein</topology>
    </subcellularLocation>
</comment>
<evidence type="ECO:0000256" key="7">
    <source>
        <dbReference type="SAM" id="Phobius"/>
    </source>
</evidence>